<evidence type="ECO:0000259" key="7">
    <source>
        <dbReference type="PROSITE" id="PS50199"/>
    </source>
</evidence>
<dbReference type="GO" id="GO:0004386">
    <property type="term" value="F:helicase activity"/>
    <property type="evidence" value="ECO:0007669"/>
    <property type="project" value="InterPro"/>
</dbReference>
<feature type="region of interest" description="Disordered" evidence="6">
    <location>
        <begin position="621"/>
        <end position="644"/>
    </location>
</feature>
<accession>A0A8J5XA62</accession>
<evidence type="ECO:0000313" key="9">
    <source>
        <dbReference type="Proteomes" id="UP000751190"/>
    </source>
</evidence>
<dbReference type="PROSITE" id="PS50199">
    <property type="entry name" value="ZF_RANBP2_2"/>
    <property type="match status" value="1"/>
</dbReference>
<keyword evidence="2 4" id="KW-0863">Zinc-finger</keyword>
<evidence type="ECO:0000256" key="5">
    <source>
        <dbReference type="SAM" id="Coils"/>
    </source>
</evidence>
<feature type="coiled-coil region" evidence="5">
    <location>
        <begin position="1096"/>
        <end position="1123"/>
    </location>
</feature>
<dbReference type="Proteomes" id="UP000751190">
    <property type="component" value="Unassembled WGS sequence"/>
</dbReference>
<dbReference type="InterPro" id="IPR001876">
    <property type="entry name" value="Znf_RanBP2"/>
</dbReference>
<feature type="domain" description="RanBP2-type" evidence="7">
    <location>
        <begin position="38"/>
        <end position="67"/>
    </location>
</feature>
<organism evidence="8 9">
    <name type="scientific">Diacronema lutheri</name>
    <name type="common">Unicellular marine alga</name>
    <name type="synonym">Monochrysis lutheri</name>
    <dbReference type="NCBI Taxonomy" id="2081491"/>
    <lineage>
        <taxon>Eukaryota</taxon>
        <taxon>Haptista</taxon>
        <taxon>Haptophyta</taxon>
        <taxon>Pavlovophyceae</taxon>
        <taxon>Pavlovales</taxon>
        <taxon>Pavlovaceae</taxon>
        <taxon>Diacronema</taxon>
    </lineage>
</organism>
<sequence length="1651" mass="162100">MRAAALAEVGGLDDPVDLDAWEEEDVLPPFSSPPPRASADEWTCVRCTLLNPRARTTCAACFAIQVPPASSAARPSAMQPRIDQHLYAAPPRADDNGGTCGRASALASAVLADLAATRERARAREAATAAATAAATSSADAGARAFALPTPHAPSRSAPTDARPGRSQPPAPRGAAEPPPPVNLTHSYAGEQQRAAAAAAFFDRLEAEEAAADAGMDAEWEGWPRAPYAAAFGGSCNHGFGGSCNHGFGGSCNHGFGGSCNHGFGGSCNHGFGGSCNHGFGGSCNHGFGGSCNHGFGGSCNHGFGGSCNHGTRAARGFSASGGAMQRAAHADGSREWRKRGTSGPSATGAAAAAGAPGGAGGGGGGVPGSNAGRRAQPTPAMRQARALAAQAQHARRAASVATARAALPPRPPPPHRAALGARRTGAPGFAGAAGAGARAGDDEGTPAPASGRRMQRVEPLGTNAPSGARAGGPSAACGVDAARASLIAAREAEARATSMLVPSIASFHRAALSWPPHALESVALPLPRAPAHPSASAAMSSMPTTTTTTTTTSPAAFSSGAQHAAFFLPLLFLEARAQLSAAVAEALPSASRVSATVVSIRAVDEFHLVQFELVDPAQAGDGGGRAGAQENDEIGRGRGAAPSRAEARQRMRALLASFGDEAVFIVRPATTAAAGGVGPRRGAAVGADGSADGVSLCALAKVESREGPGMPARGTAASAAGAAGAPPARAPGAGARATDAARVTLRFSLVHAPAIRGAAEASAADASRRRGVLGALRPSSAWAMWPLSTLVTLNREFRALASVSKLRACQLLLRPQLQLRCAPPAPPAPPAPAPTGAPPDVVGRPAGPAPVARPAGLPAALWASLGLALNRSQLAAIAQAASHGAATLGAVARSSAPPDAADGCRLTLVQGPPGTGKTTVILALIATLLALRRRALATATDGGGESGAPRGGSRALPSSSAFARAAAAAAAGGGGDAAGRGGARALVCAPSNAAVDEIARRILLAGLVGDDGKPFAPRLVRLGAAGGTSRAVEAATLGAQMQRGGGGGGGDGGGGGGGGGVGGGVGGGGGLGCGRSSAGATGGCGGGGAKMETHKAAAEQRRRAALDELAAVRKLLDEASARAQADSDGASVAPGVAGAGASVAAGAASAVEGGNGGAGAGCAALVVSSLLARKRLAQSEVRAASEGLDRAMSAAAAESAERKLALVASADVVCCTLSGAGAETLVELALPRGAGGGAASGAAAAATGGEGSGDGGGGGCHNGGGVGGGGGGALRFPLVVIDEAAQAIELSALIPFKFGARHAVLVGDPKQLPATVLSTEAARCLYAEGLFHRAVRAGLKPAMLSVQYRMHPQIAAFPARHFYAGALNDGVSAAQRQRPHHASARGALGPFALHSVGEGRERGGGAGGSLRNDAEAAHVARLLGALREHAPELFAPPAGGGGSGAALGGYGAGGCGAPGGCRERERLSVACIAPYKEQVRALRRAATALLGEPFVAGASSSGALEFATVDGFQGREVDVLLYSATRASPSGGLGFVADMRRLNVALTRARTSLVLVGHAPTLARNAQFSALLEHARSTGALFDADDALRRCEREAAPVAPAGVLERARASGGAAVGGKRVVGEAGGDARADALPLSKRSARRRTARSEPV</sequence>
<dbReference type="Gene3D" id="3.40.50.300">
    <property type="entry name" value="P-loop containing nucleotide triphosphate hydrolases"/>
    <property type="match status" value="2"/>
</dbReference>
<dbReference type="Pfam" id="PF13087">
    <property type="entry name" value="AAA_12"/>
    <property type="match status" value="1"/>
</dbReference>
<feature type="region of interest" description="Disordered" evidence="6">
    <location>
        <begin position="148"/>
        <end position="186"/>
    </location>
</feature>
<proteinExistence type="predicted"/>
<dbReference type="CDD" id="cd18808">
    <property type="entry name" value="SF1_C_Upf1"/>
    <property type="match status" value="1"/>
</dbReference>
<dbReference type="OrthoDB" id="6513042at2759"/>
<dbReference type="InterPro" id="IPR047187">
    <property type="entry name" value="SF1_C_Upf1"/>
</dbReference>
<dbReference type="InterPro" id="IPR041677">
    <property type="entry name" value="DNA2/NAM7_AAA_11"/>
</dbReference>
<evidence type="ECO:0000256" key="3">
    <source>
        <dbReference type="ARBA" id="ARBA00022833"/>
    </source>
</evidence>
<feature type="region of interest" description="Disordered" evidence="6">
    <location>
        <begin position="1627"/>
        <end position="1651"/>
    </location>
</feature>
<reference evidence="8" key="1">
    <citation type="submission" date="2021-05" db="EMBL/GenBank/DDBJ databases">
        <title>The genome of the haptophyte Pavlova lutheri (Diacronema luteri, Pavlovales) - a model for lipid biosynthesis in eukaryotic algae.</title>
        <authorList>
            <person name="Hulatt C.J."/>
            <person name="Posewitz M.C."/>
        </authorList>
    </citation>
    <scope>NUCLEOTIDE SEQUENCE</scope>
    <source>
        <strain evidence="8">NIVA-4/92</strain>
    </source>
</reference>
<feature type="region of interest" description="Disordered" evidence="6">
    <location>
        <begin position="319"/>
        <end position="457"/>
    </location>
</feature>
<dbReference type="InterPro" id="IPR027417">
    <property type="entry name" value="P-loop_NTPase"/>
</dbReference>
<dbReference type="GO" id="GO:0008270">
    <property type="term" value="F:zinc ion binding"/>
    <property type="evidence" value="ECO:0007669"/>
    <property type="project" value="UniProtKB-KW"/>
</dbReference>
<name>A0A8J5XA62_DIALT</name>
<feature type="compositionally biased region" description="Gly residues" evidence="6">
    <location>
        <begin position="356"/>
        <end position="368"/>
    </location>
</feature>
<evidence type="ECO:0000256" key="6">
    <source>
        <dbReference type="SAM" id="MobiDB-lite"/>
    </source>
</evidence>
<evidence type="ECO:0000256" key="2">
    <source>
        <dbReference type="ARBA" id="ARBA00022771"/>
    </source>
</evidence>
<feature type="compositionally biased region" description="Low complexity" evidence="6">
    <location>
        <begin position="417"/>
        <end position="439"/>
    </location>
</feature>
<feature type="compositionally biased region" description="Low complexity" evidence="6">
    <location>
        <begin position="712"/>
        <end position="736"/>
    </location>
</feature>
<dbReference type="InterPro" id="IPR041679">
    <property type="entry name" value="DNA2/NAM7-like_C"/>
</dbReference>
<evidence type="ECO:0000256" key="1">
    <source>
        <dbReference type="ARBA" id="ARBA00022723"/>
    </source>
</evidence>
<keyword evidence="9" id="KW-1185">Reference proteome</keyword>
<keyword evidence="1" id="KW-0479">Metal-binding</keyword>
<dbReference type="SMART" id="SM00547">
    <property type="entry name" value="ZnF_RBZ"/>
    <property type="match status" value="1"/>
</dbReference>
<evidence type="ECO:0000313" key="8">
    <source>
        <dbReference type="EMBL" id="KAG8462708.1"/>
    </source>
</evidence>
<feature type="compositionally biased region" description="Low complexity" evidence="6">
    <location>
        <begin position="342"/>
        <end position="355"/>
    </location>
</feature>
<keyword evidence="5" id="KW-0175">Coiled coil</keyword>
<dbReference type="InterPro" id="IPR045055">
    <property type="entry name" value="DNA2/NAM7-like"/>
</dbReference>
<comment type="caution">
    <text evidence="8">The sequence shown here is derived from an EMBL/GenBank/DDBJ whole genome shotgun (WGS) entry which is preliminary data.</text>
</comment>
<gene>
    <name evidence="8" type="ORF">KFE25_004684</name>
</gene>
<evidence type="ECO:0000256" key="4">
    <source>
        <dbReference type="PROSITE-ProRule" id="PRU00322"/>
    </source>
</evidence>
<dbReference type="EMBL" id="JAGTXO010000019">
    <property type="protein sequence ID" value="KAG8462708.1"/>
    <property type="molecule type" value="Genomic_DNA"/>
</dbReference>
<dbReference type="Pfam" id="PF13086">
    <property type="entry name" value="AAA_11"/>
    <property type="match status" value="2"/>
</dbReference>
<dbReference type="PROSITE" id="PS01358">
    <property type="entry name" value="ZF_RANBP2_1"/>
    <property type="match status" value="1"/>
</dbReference>
<dbReference type="PANTHER" id="PTHR10887:SF495">
    <property type="entry name" value="HELICASE SENATAXIN ISOFORM X1-RELATED"/>
    <property type="match status" value="1"/>
</dbReference>
<feature type="region of interest" description="Disordered" evidence="6">
    <location>
        <begin position="707"/>
        <end position="736"/>
    </location>
</feature>
<keyword evidence="3" id="KW-0862">Zinc</keyword>
<feature type="compositionally biased region" description="Low complexity" evidence="6">
    <location>
        <begin position="381"/>
        <end position="408"/>
    </location>
</feature>
<feature type="compositionally biased region" description="Pro residues" evidence="6">
    <location>
        <begin position="167"/>
        <end position="182"/>
    </location>
</feature>
<protein>
    <recommendedName>
        <fullName evidence="7">RanBP2-type domain-containing protein</fullName>
    </recommendedName>
</protein>
<dbReference type="SUPFAM" id="SSF52540">
    <property type="entry name" value="P-loop containing nucleoside triphosphate hydrolases"/>
    <property type="match status" value="2"/>
</dbReference>
<feature type="region of interest" description="Disordered" evidence="6">
    <location>
        <begin position="530"/>
        <end position="554"/>
    </location>
</feature>
<dbReference type="PANTHER" id="PTHR10887">
    <property type="entry name" value="DNA2/NAM7 HELICASE FAMILY"/>
    <property type="match status" value="1"/>
</dbReference>